<dbReference type="InterPro" id="IPR027434">
    <property type="entry name" value="Homing_endonucl"/>
</dbReference>
<accession>A0A8S8ZI69</accession>
<organism evidence="1 2">
    <name type="scientific">Sordaria macrospora</name>
    <dbReference type="NCBI Taxonomy" id="5147"/>
    <lineage>
        <taxon>Eukaryota</taxon>
        <taxon>Fungi</taxon>
        <taxon>Dikarya</taxon>
        <taxon>Ascomycota</taxon>
        <taxon>Pezizomycotina</taxon>
        <taxon>Sordariomycetes</taxon>
        <taxon>Sordariomycetidae</taxon>
        <taxon>Sordariales</taxon>
        <taxon>Sordariaceae</taxon>
        <taxon>Sordaria</taxon>
    </lineage>
</organism>
<dbReference type="AlphaFoldDB" id="A0A8S8ZI69"/>
<comment type="caution">
    <text evidence="1">The sequence shown here is derived from an EMBL/GenBank/DDBJ whole genome shotgun (WGS) entry which is preliminary data.</text>
</comment>
<evidence type="ECO:0000313" key="1">
    <source>
        <dbReference type="EMBL" id="KAA8628022.1"/>
    </source>
</evidence>
<sequence>MMMQRGEHLTNEGLQKIINIRASLNKGLSLLLKEAFPTSVAVSRPPLPLDNTKLHPQ</sequence>
<dbReference type="Proteomes" id="UP000433876">
    <property type="component" value="Unassembled WGS sequence"/>
</dbReference>
<dbReference type="Gene3D" id="3.10.28.10">
    <property type="entry name" value="Homing endonucleases"/>
    <property type="match status" value="1"/>
</dbReference>
<dbReference type="VEuPathDB" id="FungiDB:SMAC_12698"/>
<protein>
    <submittedName>
        <fullName evidence="1">Uncharacterized protein</fullName>
    </submittedName>
</protein>
<dbReference type="EMBL" id="NMPR01000213">
    <property type="protein sequence ID" value="KAA8628022.1"/>
    <property type="molecule type" value="Genomic_DNA"/>
</dbReference>
<reference evidence="1 2" key="1">
    <citation type="submission" date="2017-07" db="EMBL/GenBank/DDBJ databases">
        <title>Genome sequence of the Sordaria macrospora wild type strain R19027.</title>
        <authorList>
            <person name="Nowrousian M."/>
            <person name="Teichert I."/>
            <person name="Kueck U."/>
        </authorList>
    </citation>
    <scope>NUCLEOTIDE SEQUENCE [LARGE SCALE GENOMIC DNA]</scope>
    <source>
        <strain evidence="1 2">R19027</strain>
        <tissue evidence="1">Mycelium</tissue>
    </source>
</reference>
<name>A0A8S8ZI69_SORMA</name>
<evidence type="ECO:0000313" key="2">
    <source>
        <dbReference type="Proteomes" id="UP000433876"/>
    </source>
</evidence>
<gene>
    <name evidence="1" type="ORF">SMACR_12698</name>
</gene>
<proteinExistence type="predicted"/>